<organism evidence="1 2">
    <name type="scientific">Candidatus Methylophosphatis roskildensis</name>
    <dbReference type="NCBI Taxonomy" id="2899263"/>
    <lineage>
        <taxon>Bacteria</taxon>
        <taxon>Pseudomonadati</taxon>
        <taxon>Pseudomonadota</taxon>
        <taxon>Betaproteobacteria</taxon>
        <taxon>Nitrosomonadales</taxon>
        <taxon>Sterolibacteriaceae</taxon>
        <taxon>Candidatus Methylophosphatis</taxon>
    </lineage>
</organism>
<dbReference type="AlphaFoldDB" id="A0A9D7E365"/>
<sequence>MNVDFLFFSQRYVKRILVFLSILAVPLSISVAVAAELSREEAAKTISASLGYPKFETVAIEKRYTIDYERVKKWSGGQAAPGICVGYKGPRFADAKQVLHRLQERGLLTIGKEEVEGTNCITNFARIKLTKEGQKYLLKESDSEFNLRASDIVVGQVTGIVRPKGSASAMVEYTEARREQTPFSDAVGMNYKSRPFHSETKHASFVLYDDGWRARQ</sequence>
<evidence type="ECO:0000313" key="1">
    <source>
        <dbReference type="EMBL" id="MBK6973234.1"/>
    </source>
</evidence>
<reference evidence="1" key="1">
    <citation type="submission" date="2020-10" db="EMBL/GenBank/DDBJ databases">
        <title>Connecting structure to function with the recovery of over 1000 high-quality activated sludge metagenome-assembled genomes encoding full-length rRNA genes using long-read sequencing.</title>
        <authorList>
            <person name="Singleton C.M."/>
            <person name="Petriglieri F."/>
            <person name="Kristensen J.M."/>
            <person name="Kirkegaard R.H."/>
            <person name="Michaelsen T.Y."/>
            <person name="Andersen M.H."/>
            <person name="Karst S.M."/>
            <person name="Dueholm M.S."/>
            <person name="Nielsen P.H."/>
            <person name="Albertsen M."/>
        </authorList>
    </citation>
    <scope>NUCLEOTIDE SEQUENCE</scope>
    <source>
        <strain evidence="1">Bjer_18-Q3-R1-45_BAT3C.347</strain>
    </source>
</reference>
<proteinExistence type="predicted"/>
<protein>
    <submittedName>
        <fullName evidence="1">Uncharacterized protein</fullName>
    </submittedName>
</protein>
<dbReference type="Proteomes" id="UP000807785">
    <property type="component" value="Unassembled WGS sequence"/>
</dbReference>
<gene>
    <name evidence="1" type="ORF">IPH26_09925</name>
</gene>
<dbReference type="EMBL" id="JADJEV010000003">
    <property type="protein sequence ID" value="MBK6973234.1"/>
    <property type="molecule type" value="Genomic_DNA"/>
</dbReference>
<name>A0A9D7E365_9PROT</name>
<comment type="caution">
    <text evidence="1">The sequence shown here is derived from an EMBL/GenBank/DDBJ whole genome shotgun (WGS) entry which is preliminary data.</text>
</comment>
<evidence type="ECO:0000313" key="2">
    <source>
        <dbReference type="Proteomes" id="UP000807785"/>
    </source>
</evidence>
<accession>A0A9D7E365</accession>